<dbReference type="InterPro" id="IPR014756">
    <property type="entry name" value="Ig_E-set"/>
</dbReference>
<dbReference type="GO" id="GO:0033942">
    <property type="term" value="F:4-alpha-D-(1-&gt;4)-alpha-D-glucanotrehalose trehalohydrolase activity"/>
    <property type="evidence" value="ECO:0007669"/>
    <property type="project" value="UniProtKB-EC"/>
</dbReference>
<dbReference type="CDD" id="cd02853">
    <property type="entry name" value="E_set_MTHase_like_N"/>
    <property type="match status" value="1"/>
</dbReference>
<dbReference type="GO" id="GO:0005992">
    <property type="term" value="P:trehalose biosynthetic process"/>
    <property type="evidence" value="ECO:0007669"/>
    <property type="project" value="UniProtKB-UniRule"/>
</dbReference>
<evidence type="ECO:0000256" key="3">
    <source>
        <dbReference type="ARBA" id="ARBA00008061"/>
    </source>
</evidence>
<dbReference type="SUPFAM" id="SSF81296">
    <property type="entry name" value="E set domains"/>
    <property type="match status" value="1"/>
</dbReference>
<evidence type="ECO:0000256" key="1">
    <source>
        <dbReference type="ARBA" id="ARBA00004496"/>
    </source>
</evidence>
<dbReference type="Pfam" id="PF00128">
    <property type="entry name" value="Alpha-amylase"/>
    <property type="match status" value="1"/>
</dbReference>
<evidence type="ECO:0000256" key="12">
    <source>
        <dbReference type="ARBA" id="ARBA00034013"/>
    </source>
</evidence>
<dbReference type="SMART" id="SM00642">
    <property type="entry name" value="Aamy"/>
    <property type="match status" value="1"/>
</dbReference>
<feature type="binding site" evidence="16">
    <location>
        <begin position="328"/>
        <end position="332"/>
    </location>
    <ligand>
        <name>substrate</name>
    </ligand>
</feature>
<evidence type="ECO:0000256" key="10">
    <source>
        <dbReference type="ARBA" id="ARBA00032057"/>
    </source>
</evidence>
<comment type="pathway">
    <text evidence="2 14">Glycan biosynthesis; trehalose biosynthesis.</text>
</comment>
<feature type="active site" description="Nucleophile" evidence="15">
    <location>
        <position position="272"/>
    </location>
</feature>
<proteinExistence type="inferred from homology"/>
<evidence type="ECO:0000256" key="9">
    <source>
        <dbReference type="ARBA" id="ARBA00023295"/>
    </source>
</evidence>
<evidence type="ECO:0000256" key="17">
    <source>
        <dbReference type="PIRSR" id="PIRSR006337-3"/>
    </source>
</evidence>
<comment type="catalytic activity">
    <reaction evidence="12 14">
        <text>hydrolysis of (1-&gt;4)-alpha-D-glucosidic linkage in 4-alpha-D-[(1-&gt;4)-alpha-D-glucanosyl]n trehalose to yield trehalose and (1-&gt;4)-alpha-D-glucan.</text>
        <dbReference type="EC" id="3.2.1.141"/>
    </reaction>
</comment>
<keyword evidence="9 14" id="KW-0326">Glycosidase</keyword>
<dbReference type="CDD" id="cd11325">
    <property type="entry name" value="AmyAc_GTHase"/>
    <property type="match status" value="1"/>
</dbReference>
<dbReference type="Gene3D" id="2.60.40.10">
    <property type="entry name" value="Immunoglobulins"/>
    <property type="match status" value="1"/>
</dbReference>
<evidence type="ECO:0000256" key="15">
    <source>
        <dbReference type="PIRSR" id="PIRSR006337-1"/>
    </source>
</evidence>
<feature type="active site" description="Proton donor" evidence="15">
    <location>
        <position position="307"/>
    </location>
</feature>
<keyword evidence="7 14" id="KW-0378">Hydrolase</keyword>
<dbReference type="Gene3D" id="3.20.20.80">
    <property type="entry name" value="Glycosidases"/>
    <property type="match status" value="1"/>
</dbReference>
<evidence type="ECO:0000256" key="4">
    <source>
        <dbReference type="ARBA" id="ARBA00012268"/>
    </source>
</evidence>
<gene>
    <name evidence="19" type="primary">treZ</name>
    <name evidence="19" type="ORF">KL86PLE_130184</name>
</gene>
<dbReference type="EC" id="3.2.1.141" evidence="4 13"/>
<accession>A0A212LA12</accession>
<dbReference type="InterPro" id="IPR006047">
    <property type="entry name" value="GH13_cat_dom"/>
</dbReference>
<evidence type="ECO:0000256" key="5">
    <source>
        <dbReference type="ARBA" id="ARBA00015938"/>
    </source>
</evidence>
<dbReference type="PIRSF" id="PIRSF006337">
    <property type="entry name" value="Trehalose_TreZ"/>
    <property type="match status" value="1"/>
</dbReference>
<dbReference type="InterPro" id="IPR012768">
    <property type="entry name" value="Trehalose_TreZ"/>
</dbReference>
<feature type="binding site" evidence="16">
    <location>
        <begin position="270"/>
        <end position="275"/>
    </location>
    <ligand>
        <name>substrate</name>
    </ligand>
</feature>
<evidence type="ECO:0000256" key="2">
    <source>
        <dbReference type="ARBA" id="ARBA00005199"/>
    </source>
</evidence>
<feature type="domain" description="Glycosyl hydrolase family 13 catalytic" evidence="18">
    <location>
        <begin position="101"/>
        <end position="456"/>
    </location>
</feature>
<name>A0A212LA12_9HYPH</name>
<dbReference type="PANTHER" id="PTHR43651:SF11">
    <property type="entry name" value="MALTO-OLIGOSYLTREHALOSE TREHALOHYDROLASE"/>
    <property type="match status" value="1"/>
</dbReference>
<dbReference type="InterPro" id="IPR044901">
    <property type="entry name" value="Trehalose_TreZ_E-set_sf"/>
</dbReference>
<evidence type="ECO:0000256" key="14">
    <source>
        <dbReference type="PIRNR" id="PIRNR006337"/>
    </source>
</evidence>
<evidence type="ECO:0000256" key="16">
    <source>
        <dbReference type="PIRSR" id="PIRSR006337-2"/>
    </source>
</evidence>
<evidence type="ECO:0000256" key="11">
    <source>
        <dbReference type="ARBA" id="ARBA00033284"/>
    </source>
</evidence>
<comment type="subcellular location">
    <subcellularLocation>
        <location evidence="1 15">Cytoplasm</location>
    </subcellularLocation>
</comment>
<dbReference type="GO" id="GO:0005737">
    <property type="term" value="C:cytoplasm"/>
    <property type="evidence" value="ECO:0007669"/>
    <property type="project" value="UniProtKB-SubCell"/>
</dbReference>
<dbReference type="NCBIfam" id="TIGR02402">
    <property type="entry name" value="trehalose_TreZ"/>
    <property type="match status" value="1"/>
</dbReference>
<dbReference type="InterPro" id="IPR013783">
    <property type="entry name" value="Ig-like_fold"/>
</dbReference>
<dbReference type="AlphaFoldDB" id="A0A212LA12"/>
<keyword evidence="8" id="KW-0119">Carbohydrate metabolism</keyword>
<protein>
    <recommendedName>
        <fullName evidence="5 13">Malto-oligosyltrehalose trehalohydrolase</fullName>
        <shortName evidence="14">MTHase</shortName>
        <ecNumber evidence="4 13">3.2.1.141</ecNumber>
    </recommendedName>
    <alternativeName>
        <fullName evidence="11 14">4-alpha-D-((1-&gt;4)-alpha-D-glucano)trehalose trehalohydrolase</fullName>
    </alternativeName>
    <alternativeName>
        <fullName evidence="10 14">Maltooligosyl trehalose trehalohydrolase</fullName>
    </alternativeName>
</protein>
<evidence type="ECO:0000313" key="19">
    <source>
        <dbReference type="EMBL" id="SCM74348.1"/>
    </source>
</evidence>
<evidence type="ECO:0000256" key="13">
    <source>
        <dbReference type="NCBIfam" id="TIGR02402"/>
    </source>
</evidence>
<evidence type="ECO:0000256" key="6">
    <source>
        <dbReference type="ARBA" id="ARBA00022490"/>
    </source>
</evidence>
<dbReference type="UniPathway" id="UPA00299"/>
<dbReference type="Gene3D" id="1.10.10.760">
    <property type="entry name" value="E-set domains of sugar-utilizing enzymes"/>
    <property type="match status" value="1"/>
</dbReference>
<organism evidence="19">
    <name type="scientific">uncultured Pleomorphomonas sp</name>
    <dbReference type="NCBI Taxonomy" id="442121"/>
    <lineage>
        <taxon>Bacteria</taxon>
        <taxon>Pseudomonadati</taxon>
        <taxon>Pseudomonadota</taxon>
        <taxon>Alphaproteobacteria</taxon>
        <taxon>Hyphomicrobiales</taxon>
        <taxon>Pleomorphomonadaceae</taxon>
        <taxon>Pleomorphomonas</taxon>
        <taxon>environmental samples</taxon>
    </lineage>
</organism>
<evidence type="ECO:0000259" key="18">
    <source>
        <dbReference type="SMART" id="SM00642"/>
    </source>
</evidence>
<feature type="binding site" evidence="16">
    <location>
        <begin position="389"/>
        <end position="394"/>
    </location>
    <ligand>
        <name>substrate</name>
    </ligand>
</feature>
<comment type="similarity">
    <text evidence="3 14">Belongs to the glycosyl hydrolase 13 family.</text>
</comment>
<evidence type="ECO:0000256" key="8">
    <source>
        <dbReference type="ARBA" id="ARBA00023277"/>
    </source>
</evidence>
<reference evidence="19" key="1">
    <citation type="submission" date="2016-08" db="EMBL/GenBank/DDBJ databases">
        <authorList>
            <person name="Seilhamer J.J."/>
        </authorList>
    </citation>
    <scope>NUCLEOTIDE SEQUENCE</scope>
    <source>
        <strain evidence="19">86</strain>
    </source>
</reference>
<dbReference type="SUPFAM" id="SSF51445">
    <property type="entry name" value="(Trans)glycosidases"/>
    <property type="match status" value="1"/>
</dbReference>
<dbReference type="PANTHER" id="PTHR43651">
    <property type="entry name" value="1,4-ALPHA-GLUCAN-BRANCHING ENZYME"/>
    <property type="match status" value="1"/>
</dbReference>
<dbReference type="RefSeq" id="WP_288199727.1">
    <property type="nucleotide sequence ID" value="NZ_LT608334.1"/>
</dbReference>
<evidence type="ECO:0000256" key="7">
    <source>
        <dbReference type="ARBA" id="ARBA00022801"/>
    </source>
</evidence>
<dbReference type="InterPro" id="IPR017853">
    <property type="entry name" value="GH"/>
</dbReference>
<sequence>MDTPTPAAPAVNREHTPAEFGPVWRNGLVSFRLWAPDQATVILAIDGRESLPMAREAGGWFTAATAVPAGVRYRFLLPDGSAVPDPASRFQPEDVHGPSELVAPGAFRWTDAGWRGLPWHEAVIYELHIGTFTREGTFAAAAARLPYLKSLGVTVIEVMPVGDFPGRWSWGYDGVLLFAPDSRYGRPDDLKAFVDRAHALGMAVLLDVVYNHFGPEGNYLPLLAPAHTDLHVTPWGDAVDYGRREATSMRDLVIANVRMWIGEFHLDGLRIDAAHEIRDREPDHILAAMAEAARGAGGGRMIHLVLESARLEAGRVSAAGGFDGQWNDDLHHALHAAITGETDKDYVDYAGRPDVLAQALAEGFRGGGDADRATVTLPPTAFVSFLQNHDQVGNRARGERIGMLATPAACRAAAAAYLLAPQIPMLFQGEEWAARSPFPFFSDLAPTFATAVRDGRIATFAADPDDLLDPFDPATFAAARLDWNEHRQSRHARMLDWYRAILRVRRREVAPLCAGIRTSGDWRVDDGVIRITWTGVKKDLMLTLNLSPRPAPLPAPLKGRVIWREGRIADGRCPPWFVAWSVRRRER</sequence>
<keyword evidence="6" id="KW-0963">Cytoplasm</keyword>
<dbReference type="EMBL" id="FMJD01000005">
    <property type="protein sequence ID" value="SCM74348.1"/>
    <property type="molecule type" value="Genomic_DNA"/>
</dbReference>
<feature type="site" description="Transition state stabilizer" evidence="17">
    <location>
        <position position="390"/>
    </location>
</feature>